<gene>
    <name evidence="1" type="ORF">PL8927_590052</name>
</gene>
<dbReference type="OrthoDB" id="581989at2"/>
<evidence type="ECO:0008006" key="3">
    <source>
        <dbReference type="Google" id="ProtNLM"/>
    </source>
</evidence>
<sequence>MKQKDAYIEIAQRYIQTAKQHQSLSINTQEVIGFLTYHGFESIAVAVIVHYKSSVPLNHETKLRMFLAFCKKHLSNSVNLKLIAALIIRLEKNGYRSKFLYPELIDENNFKSPQHQITLTEAGLLVKDVERVINQILSSI</sequence>
<comment type="caution">
    <text evidence="1">The sequence shown here is derived from an EMBL/GenBank/DDBJ whole genome shotgun (WGS) entry which is preliminary data.</text>
</comment>
<organism evidence="1 2">
    <name type="scientific">Planktothrix serta PCC 8927</name>
    <dbReference type="NCBI Taxonomy" id="671068"/>
    <lineage>
        <taxon>Bacteria</taxon>
        <taxon>Bacillati</taxon>
        <taxon>Cyanobacteriota</taxon>
        <taxon>Cyanophyceae</taxon>
        <taxon>Oscillatoriophycideae</taxon>
        <taxon>Oscillatoriales</taxon>
        <taxon>Microcoleaceae</taxon>
        <taxon>Planktothrix</taxon>
    </lineage>
</organism>
<protein>
    <recommendedName>
        <fullName evidence="3">HEPN domain-containing protein</fullName>
    </recommendedName>
</protein>
<proteinExistence type="predicted"/>
<name>A0A7Z9BLQ8_9CYAN</name>
<dbReference type="EMBL" id="CZCU02000134">
    <property type="protein sequence ID" value="VXD17326.1"/>
    <property type="molecule type" value="Genomic_DNA"/>
</dbReference>
<evidence type="ECO:0000313" key="1">
    <source>
        <dbReference type="EMBL" id="VXD17326.1"/>
    </source>
</evidence>
<dbReference type="Proteomes" id="UP000184550">
    <property type="component" value="Unassembled WGS sequence"/>
</dbReference>
<dbReference type="AlphaFoldDB" id="A0A7Z9BLQ8"/>
<accession>A0A7Z9BLQ8</accession>
<dbReference type="RefSeq" id="WP_083621084.1">
    <property type="nucleotide sequence ID" value="NZ_LR734868.1"/>
</dbReference>
<keyword evidence="2" id="KW-1185">Reference proteome</keyword>
<reference evidence="1" key="1">
    <citation type="submission" date="2019-10" db="EMBL/GenBank/DDBJ databases">
        <authorList>
            <consortium name="Genoscope - CEA"/>
            <person name="William W."/>
        </authorList>
    </citation>
    <scope>NUCLEOTIDE SEQUENCE [LARGE SCALE GENOMIC DNA]</scope>
    <source>
        <strain evidence="1">BBR_PRJEB10992</strain>
    </source>
</reference>
<evidence type="ECO:0000313" key="2">
    <source>
        <dbReference type="Proteomes" id="UP000184550"/>
    </source>
</evidence>